<keyword evidence="1" id="KW-1133">Transmembrane helix</keyword>
<accession>A0A2V4QBH1</accession>
<protein>
    <submittedName>
        <fullName evidence="3">Uncharacterized protein</fullName>
    </submittedName>
</protein>
<feature type="chain" id="PRO_5030059434" evidence="2">
    <location>
        <begin position="32"/>
        <end position="77"/>
    </location>
</feature>
<feature type="signal peptide" evidence="2">
    <location>
        <begin position="1"/>
        <end position="31"/>
    </location>
</feature>
<keyword evidence="2" id="KW-0732">Signal</keyword>
<keyword evidence="1" id="KW-0812">Transmembrane</keyword>
<reference evidence="3 4" key="1">
    <citation type="submission" date="2018-08" db="EMBL/GenBank/DDBJ databases">
        <title>Recombination of ecologically and evolutionarily significant loci maintains genetic cohesion in the Pseudomonas syringae species complex.</title>
        <authorList>
            <person name="Dillon M."/>
            <person name="Thakur S."/>
            <person name="Almeida R.N.D."/>
            <person name="Weir B.S."/>
            <person name="Guttman D.S."/>
        </authorList>
    </citation>
    <scope>NUCLEOTIDE SEQUENCE [LARGE SCALE GENOMIC DNA]</scope>
    <source>
        <strain evidence="3 4">ICMP 2788</strain>
    </source>
</reference>
<dbReference type="RefSeq" id="WP_003344988.1">
    <property type="nucleotide sequence ID" value="NZ_QJTX01000004.1"/>
</dbReference>
<name>A0A2V4QBH1_PSESJ</name>
<evidence type="ECO:0000313" key="3">
    <source>
        <dbReference type="EMBL" id="RMO30024.1"/>
    </source>
</evidence>
<sequence>MKNKLFLLCKSGRAQLVAASIAMATASPSFAAGETIDTAEALGYVAAAVVAAAAVTAAMFGLTALIGAGKKAMRAGT</sequence>
<evidence type="ECO:0000256" key="2">
    <source>
        <dbReference type="SAM" id="SignalP"/>
    </source>
</evidence>
<gene>
    <name evidence="3" type="ORF">ALQ44_100667</name>
</gene>
<keyword evidence="1" id="KW-0472">Membrane</keyword>
<evidence type="ECO:0000256" key="1">
    <source>
        <dbReference type="SAM" id="Phobius"/>
    </source>
</evidence>
<dbReference type="AlphaFoldDB" id="A0A2V4QBH1"/>
<feature type="transmembrane region" description="Helical" evidence="1">
    <location>
        <begin position="41"/>
        <end position="66"/>
    </location>
</feature>
<comment type="caution">
    <text evidence="3">The sequence shown here is derived from an EMBL/GenBank/DDBJ whole genome shotgun (WGS) entry which is preliminary data.</text>
</comment>
<organism evidence="3 4">
    <name type="scientific">Pseudomonas syringae pv. pisi</name>
    <dbReference type="NCBI Taxonomy" id="59510"/>
    <lineage>
        <taxon>Bacteria</taxon>
        <taxon>Pseudomonadati</taxon>
        <taxon>Pseudomonadota</taxon>
        <taxon>Gammaproteobacteria</taxon>
        <taxon>Pseudomonadales</taxon>
        <taxon>Pseudomonadaceae</taxon>
        <taxon>Pseudomonas</taxon>
        <taxon>Pseudomonas syringae</taxon>
    </lineage>
</organism>
<dbReference type="EMBL" id="RBPQ01000083">
    <property type="protein sequence ID" value="RMO30024.1"/>
    <property type="molecule type" value="Genomic_DNA"/>
</dbReference>
<proteinExistence type="predicted"/>
<evidence type="ECO:0000313" key="4">
    <source>
        <dbReference type="Proteomes" id="UP000276886"/>
    </source>
</evidence>
<dbReference type="Proteomes" id="UP000276886">
    <property type="component" value="Unassembled WGS sequence"/>
</dbReference>